<comment type="caution">
    <text evidence="1">The sequence shown here is derived from an EMBL/GenBank/DDBJ whole genome shotgun (WGS) entry which is preliminary data.</text>
</comment>
<dbReference type="Proteomes" id="UP001226574">
    <property type="component" value="Unassembled WGS sequence"/>
</dbReference>
<evidence type="ECO:0008006" key="3">
    <source>
        <dbReference type="Google" id="ProtNLM"/>
    </source>
</evidence>
<feature type="non-terminal residue" evidence="1">
    <location>
        <position position="922"/>
    </location>
</feature>
<protein>
    <recommendedName>
        <fullName evidence="3">Ig-like domain-containing protein</fullName>
    </recommendedName>
</protein>
<proteinExistence type="predicted"/>
<organism evidence="1 2">
    <name type="scientific">Pseudoalteromonas haloplanktis</name>
    <name type="common">Alteromonas haloplanktis</name>
    <dbReference type="NCBI Taxonomy" id="228"/>
    <lineage>
        <taxon>Bacteria</taxon>
        <taxon>Pseudomonadati</taxon>
        <taxon>Pseudomonadota</taxon>
        <taxon>Gammaproteobacteria</taxon>
        <taxon>Alteromonadales</taxon>
        <taxon>Pseudoalteromonadaceae</taxon>
        <taxon>Pseudoalteromonas</taxon>
    </lineage>
</organism>
<accession>A0ABU1BIC1</accession>
<dbReference type="InterPro" id="IPR013783">
    <property type="entry name" value="Ig-like_fold"/>
</dbReference>
<reference evidence="1 2" key="1">
    <citation type="submission" date="2023-08" db="EMBL/GenBank/DDBJ databases">
        <title>Pseudoalteromonas haloplanktis LL1 genome.</title>
        <authorList>
            <person name="Wu S."/>
        </authorList>
    </citation>
    <scope>NUCLEOTIDE SEQUENCE [LARGE SCALE GENOMIC DNA]</scope>
    <source>
        <strain evidence="1 2">LL1</strain>
    </source>
</reference>
<feature type="non-terminal residue" evidence="1">
    <location>
        <position position="1"/>
    </location>
</feature>
<dbReference type="EMBL" id="JAVIFY010000040">
    <property type="protein sequence ID" value="MDQ9094230.1"/>
    <property type="molecule type" value="Genomic_DNA"/>
</dbReference>
<gene>
    <name evidence="1" type="ORF">RC083_21970</name>
</gene>
<dbReference type="RefSeq" id="WP_374991049.1">
    <property type="nucleotide sequence ID" value="NZ_JAVIFY010000040.1"/>
</dbReference>
<dbReference type="NCBIfam" id="NF033510">
    <property type="entry name" value="Ca_tandemer"/>
    <property type="match status" value="5"/>
</dbReference>
<sequence>INDVESPLVDITGTTVNVQDGAVVTVILTDANGTTLRFTTTVANNTWRLDNVDTSTLLDGTITGTATVTNSVGNSGSAQEIVGKDVVANITVQLNDADQVINQTEAKLNNFSGSVTDVEDGRTVTLTLTDKNGATVTATTLIVNGLWTLGDVDLSSLADGEITASVAVSDVAENPANNSITFTKDTTATISITVEDADQIINAAEQSAVSVSGVATGIEDGQTVIISVTDSRGTTRTNDSVTLVDGKWSLSDVDINDLAEGDLVVTVTSTDSAGNVATSTVTVVKDTQAALTIDVASGTDDLLNAREISNVLISGSATGIEEGQRLTITITDSANIQQTYQATVTNGLWSLGELDLSDFAEGPLEFDVAGNDIAGNSATANTQVFKDTVSVISVQIKHNGDEILNSTEVDPAVFGGAANDIETGQPVVIKVVDANGQTLTFNTTVKNGFFIIEDGDLSGLADGTLTFTATSIDSNGNVATASNTVIKNTAPIDITIDIDTLQDNIINAVEAPVVDITGTVNNVEDGQTVTVTLTDGVNTITRTAVVNGGVWMISDIDTRILKDGDITGTATVMNQAGNSGSSQEVVQKDVIADINVTFNDVDQIINTADSTTNSFSGTVINVEDGQTVTLTFTDTNGNTKQVTTTVTSGLWAIDNVDLTGLADGQISATVSVNDVAENPATDSISFTKDTVATITVNVIDSDQVINNAEQSSVDLSGAVSGIEEGQTVTITVTDSQNRSLEFTTTVVNGAWALANLDLTVFAQGELTVTATSTDVAGNPATNTTTVVKDTQASLTISVDDGGDNSINAREVTAVLVNGTATNIEDGQTVTIFITDVNGVNQQYTTTITNGTWSLGELDLSTFAEGELSFTVSGSDAAGNPADADTQTFKDTISAISMQIQTNGDGILNSIEVNPATFGGVAN</sequence>
<evidence type="ECO:0000313" key="1">
    <source>
        <dbReference type="EMBL" id="MDQ9094230.1"/>
    </source>
</evidence>
<name>A0ABU1BIC1_PSEHA</name>
<keyword evidence="2" id="KW-1185">Reference proteome</keyword>
<dbReference type="Gene3D" id="2.60.40.10">
    <property type="entry name" value="Immunoglobulins"/>
    <property type="match status" value="9"/>
</dbReference>
<evidence type="ECO:0000313" key="2">
    <source>
        <dbReference type="Proteomes" id="UP001226574"/>
    </source>
</evidence>